<dbReference type="EMBL" id="LIIK01000042">
    <property type="protein sequence ID" value="KQM08365.1"/>
    <property type="molecule type" value="Genomic_DNA"/>
</dbReference>
<dbReference type="InterPro" id="IPR007627">
    <property type="entry name" value="RNA_pol_sigma70_r2"/>
</dbReference>
<sequence>MVTQDFRSQLVALEPSLLRFARSLTTNADDARDLLQETYLRALTFQESYRDNTNLKAWAFTIMRNTFINSYRRLSRRSTTFDDTDDQRLLNSRESAETADANLGYTEVAGAIDALAPSFRLPLLMHSAGFKYREIADELDLCIGTVKSRIFFSRRRLASQLQGYAL</sequence>
<evidence type="ECO:0000259" key="6">
    <source>
        <dbReference type="Pfam" id="PF08281"/>
    </source>
</evidence>
<organism evidence="7 8">
    <name type="scientific">Candidatus [Bacteroides] periocalifornicus</name>
    <dbReference type="NCBI Taxonomy" id="1702214"/>
    <lineage>
        <taxon>Bacteria</taxon>
        <taxon>Pseudomonadati</taxon>
        <taxon>Bacteroidota</taxon>
    </lineage>
</organism>
<dbReference type="PATRIC" id="fig|1702214.3.peg.1318"/>
<dbReference type="SUPFAM" id="SSF88659">
    <property type="entry name" value="Sigma3 and sigma4 domains of RNA polymerase sigma factors"/>
    <property type="match status" value="1"/>
</dbReference>
<accession>A0A0Q4B634</accession>
<dbReference type="InterPro" id="IPR036388">
    <property type="entry name" value="WH-like_DNA-bd_sf"/>
</dbReference>
<reference evidence="7" key="1">
    <citation type="submission" date="2015-08" db="EMBL/GenBank/DDBJ databases">
        <title>Candidatus Bacteriodes Periocalifornicus.</title>
        <authorList>
            <person name="McLean J.S."/>
            <person name="Kelley S."/>
        </authorList>
    </citation>
    <scope>NUCLEOTIDE SEQUENCE [LARGE SCALE GENOMIC DNA]</scope>
    <source>
        <strain evidence="7">12B</strain>
    </source>
</reference>
<dbReference type="Gene3D" id="1.10.10.10">
    <property type="entry name" value="Winged helix-like DNA-binding domain superfamily/Winged helix DNA-binding domain"/>
    <property type="match status" value="1"/>
</dbReference>
<dbReference type="Proteomes" id="UP000054172">
    <property type="component" value="Unassembled WGS sequence"/>
</dbReference>
<evidence type="ECO:0000256" key="2">
    <source>
        <dbReference type="ARBA" id="ARBA00023015"/>
    </source>
</evidence>
<keyword evidence="3" id="KW-0731">Sigma factor</keyword>
<dbReference type="GO" id="GO:0016987">
    <property type="term" value="F:sigma factor activity"/>
    <property type="evidence" value="ECO:0007669"/>
    <property type="project" value="UniProtKB-KW"/>
</dbReference>
<dbReference type="PANTHER" id="PTHR43133:SF25">
    <property type="entry name" value="RNA POLYMERASE SIGMA FACTOR RFAY-RELATED"/>
    <property type="match status" value="1"/>
</dbReference>
<feature type="domain" description="RNA polymerase sigma factor 70 region 4 type 2" evidence="6">
    <location>
        <begin position="109"/>
        <end position="157"/>
    </location>
</feature>
<feature type="domain" description="RNA polymerase sigma-70 region 2" evidence="5">
    <location>
        <begin position="13"/>
        <end position="77"/>
    </location>
</feature>
<dbReference type="AlphaFoldDB" id="A0A0Q4B634"/>
<gene>
    <name evidence="7" type="ORF">AL399_07645</name>
</gene>
<evidence type="ECO:0000256" key="4">
    <source>
        <dbReference type="ARBA" id="ARBA00023163"/>
    </source>
</evidence>
<dbReference type="Pfam" id="PF04542">
    <property type="entry name" value="Sigma70_r2"/>
    <property type="match status" value="1"/>
</dbReference>
<dbReference type="InterPro" id="IPR039425">
    <property type="entry name" value="RNA_pol_sigma-70-like"/>
</dbReference>
<dbReference type="PANTHER" id="PTHR43133">
    <property type="entry name" value="RNA POLYMERASE ECF-TYPE SIGMA FACTO"/>
    <property type="match status" value="1"/>
</dbReference>
<dbReference type="STRING" id="1702214.AL399_07645"/>
<dbReference type="Pfam" id="PF08281">
    <property type="entry name" value="Sigma70_r4_2"/>
    <property type="match status" value="1"/>
</dbReference>
<proteinExistence type="inferred from homology"/>
<keyword evidence="2" id="KW-0805">Transcription regulation</keyword>
<evidence type="ECO:0000259" key="5">
    <source>
        <dbReference type="Pfam" id="PF04542"/>
    </source>
</evidence>
<keyword evidence="4" id="KW-0804">Transcription</keyword>
<evidence type="ECO:0008006" key="9">
    <source>
        <dbReference type="Google" id="ProtNLM"/>
    </source>
</evidence>
<evidence type="ECO:0000313" key="7">
    <source>
        <dbReference type="EMBL" id="KQM08365.1"/>
    </source>
</evidence>
<evidence type="ECO:0000256" key="1">
    <source>
        <dbReference type="ARBA" id="ARBA00010641"/>
    </source>
</evidence>
<dbReference type="NCBIfam" id="TIGR02937">
    <property type="entry name" value="sigma70-ECF"/>
    <property type="match status" value="1"/>
</dbReference>
<dbReference type="InterPro" id="IPR014284">
    <property type="entry name" value="RNA_pol_sigma-70_dom"/>
</dbReference>
<name>A0A0Q4B634_9BACT</name>
<comment type="caution">
    <text evidence="7">The sequence shown here is derived from an EMBL/GenBank/DDBJ whole genome shotgun (WGS) entry which is preliminary data.</text>
</comment>
<evidence type="ECO:0000313" key="8">
    <source>
        <dbReference type="Proteomes" id="UP000054172"/>
    </source>
</evidence>
<dbReference type="InterPro" id="IPR013249">
    <property type="entry name" value="RNA_pol_sigma70_r4_t2"/>
</dbReference>
<dbReference type="InterPro" id="IPR013325">
    <property type="entry name" value="RNA_pol_sigma_r2"/>
</dbReference>
<dbReference type="SUPFAM" id="SSF88946">
    <property type="entry name" value="Sigma2 domain of RNA polymerase sigma factors"/>
    <property type="match status" value="1"/>
</dbReference>
<evidence type="ECO:0000256" key="3">
    <source>
        <dbReference type="ARBA" id="ARBA00023082"/>
    </source>
</evidence>
<keyword evidence="8" id="KW-1185">Reference proteome</keyword>
<dbReference type="Gene3D" id="1.10.1740.10">
    <property type="match status" value="1"/>
</dbReference>
<dbReference type="InterPro" id="IPR013324">
    <property type="entry name" value="RNA_pol_sigma_r3/r4-like"/>
</dbReference>
<protein>
    <recommendedName>
        <fullName evidence="9">RNA polymerase subunit sigma</fullName>
    </recommendedName>
</protein>
<comment type="similarity">
    <text evidence="1">Belongs to the sigma-70 factor family. ECF subfamily.</text>
</comment>
<dbReference type="GO" id="GO:0003677">
    <property type="term" value="F:DNA binding"/>
    <property type="evidence" value="ECO:0007669"/>
    <property type="project" value="InterPro"/>
</dbReference>
<dbReference type="GO" id="GO:0006352">
    <property type="term" value="P:DNA-templated transcription initiation"/>
    <property type="evidence" value="ECO:0007669"/>
    <property type="project" value="InterPro"/>
</dbReference>